<dbReference type="Gene3D" id="1.25.10.10">
    <property type="entry name" value="Leucine-rich Repeat Variant"/>
    <property type="match status" value="1"/>
</dbReference>
<dbReference type="OrthoDB" id="413572at2759"/>
<name>B7PUQ6_IXOSC</name>
<evidence type="ECO:0008006" key="4">
    <source>
        <dbReference type="Google" id="ProtNLM"/>
    </source>
</evidence>
<dbReference type="VEuPathDB" id="VectorBase:ISCI007286"/>
<protein>
    <recommendedName>
        <fullName evidence="4">HEAT repeat domain-containing protein</fullName>
    </recommendedName>
</protein>
<dbReference type="Proteomes" id="UP000001555">
    <property type="component" value="Unassembled WGS sequence"/>
</dbReference>
<dbReference type="InterPro" id="IPR016024">
    <property type="entry name" value="ARM-type_fold"/>
</dbReference>
<proteinExistence type="predicted"/>
<dbReference type="EMBL" id="DS794602">
    <property type="protein sequence ID" value="EEC10328.1"/>
    <property type="molecule type" value="Genomic_DNA"/>
</dbReference>
<dbReference type="VEuPathDB" id="VectorBase:ISCP_026302"/>
<dbReference type="EMBL" id="ABJB010372729">
    <property type="status" value="NOT_ANNOTATED_CDS"/>
    <property type="molecule type" value="Genomic_DNA"/>
</dbReference>
<reference evidence="1 3" key="1">
    <citation type="submission" date="2008-03" db="EMBL/GenBank/DDBJ databases">
        <title>Annotation of Ixodes scapularis.</title>
        <authorList>
            <consortium name="Ixodes scapularis Genome Project Consortium"/>
            <person name="Caler E."/>
            <person name="Hannick L.I."/>
            <person name="Bidwell S."/>
            <person name="Joardar V."/>
            <person name="Thiagarajan M."/>
            <person name="Amedeo P."/>
            <person name="Galinsky K.J."/>
            <person name="Schobel S."/>
            <person name="Inman J."/>
            <person name="Hostetler J."/>
            <person name="Miller J."/>
            <person name="Hammond M."/>
            <person name="Megy K."/>
            <person name="Lawson D."/>
            <person name="Kodira C."/>
            <person name="Sutton G."/>
            <person name="Meyer J."/>
            <person name="Hill C.A."/>
            <person name="Birren B."/>
            <person name="Nene V."/>
            <person name="Collins F."/>
            <person name="Alarcon-Chaidez F."/>
            <person name="Wikel S."/>
            <person name="Strausberg R."/>
        </authorList>
    </citation>
    <scope>NUCLEOTIDE SEQUENCE [LARGE SCALE GENOMIC DNA]</scope>
    <source>
        <strain evidence="3">Wikel</strain>
        <strain evidence="1">Wikel colony</strain>
    </source>
</reference>
<dbReference type="PaxDb" id="6945-B7PUQ6"/>
<organism>
    <name type="scientific">Ixodes scapularis</name>
    <name type="common">Black-legged tick</name>
    <name type="synonym">Deer tick</name>
    <dbReference type="NCBI Taxonomy" id="6945"/>
    <lineage>
        <taxon>Eukaryota</taxon>
        <taxon>Metazoa</taxon>
        <taxon>Ecdysozoa</taxon>
        <taxon>Arthropoda</taxon>
        <taxon>Chelicerata</taxon>
        <taxon>Arachnida</taxon>
        <taxon>Acari</taxon>
        <taxon>Parasitiformes</taxon>
        <taxon>Ixodida</taxon>
        <taxon>Ixodoidea</taxon>
        <taxon>Ixodidae</taxon>
        <taxon>Ixodinae</taxon>
        <taxon>Ixodes</taxon>
    </lineage>
</organism>
<dbReference type="InterPro" id="IPR011989">
    <property type="entry name" value="ARM-like"/>
</dbReference>
<dbReference type="EnsemblMetazoa" id="ISCW007286-RA">
    <property type="protein sequence ID" value="ISCW007286-PA"/>
    <property type="gene ID" value="ISCW007286"/>
</dbReference>
<evidence type="ECO:0000313" key="1">
    <source>
        <dbReference type="EMBL" id="EEC10328.1"/>
    </source>
</evidence>
<sequence length="110" mass="11119">MAEASAEVVGAVLSLLEDAQPQVRALACRAAAACAPEPVASRALVGRLDDVSTEVRVAAARALEVLAMEGLQEVVDALELHSADASPAVRNACSGGSPSDGSAVSIQYVF</sequence>
<dbReference type="InParanoid" id="B7PUQ6"/>
<keyword evidence="3" id="KW-1185">Reference proteome</keyword>
<dbReference type="SUPFAM" id="SSF48371">
    <property type="entry name" value="ARM repeat"/>
    <property type="match status" value="1"/>
</dbReference>
<dbReference type="AlphaFoldDB" id="B7PUQ6"/>
<evidence type="ECO:0000313" key="2">
    <source>
        <dbReference type="EnsemblMetazoa" id="ISCW007286-PA"/>
    </source>
</evidence>
<reference evidence="2" key="2">
    <citation type="submission" date="2020-05" db="UniProtKB">
        <authorList>
            <consortium name="EnsemblMetazoa"/>
        </authorList>
    </citation>
    <scope>IDENTIFICATION</scope>
    <source>
        <strain evidence="2">wikel</strain>
    </source>
</reference>
<gene>
    <name evidence="1" type="ORF">IscW_ISCW007286</name>
</gene>
<dbReference type="VEuPathDB" id="VectorBase:ISCW007286"/>
<dbReference type="HOGENOM" id="CLU_2173744_0_0_1"/>
<evidence type="ECO:0000313" key="3">
    <source>
        <dbReference type="Proteomes" id="UP000001555"/>
    </source>
</evidence>
<accession>B7PUQ6</accession>
<dbReference type="Pfam" id="PF13646">
    <property type="entry name" value="HEAT_2"/>
    <property type="match status" value="1"/>
</dbReference>